<evidence type="ECO:0000256" key="1">
    <source>
        <dbReference type="SAM" id="Phobius"/>
    </source>
</evidence>
<accession>A0A058Z9Q0</accession>
<sequence>MATFAPKYPVVQPNPTFLETTKNIRDSDILKGGAVAAVSMGFLFYPTSIRSVIPANRPAVIALSTFLCAVGGFSVAYFESSFRLMGLKLNDLEVAQHGVYNAAAERMK</sequence>
<evidence type="ECO:0000259" key="2">
    <source>
        <dbReference type="Pfam" id="PF10785"/>
    </source>
</evidence>
<evidence type="ECO:0000313" key="3">
    <source>
        <dbReference type="EMBL" id="KCV70262.1"/>
    </source>
</evidence>
<feature type="transmembrane region" description="Helical" evidence="1">
    <location>
        <begin position="29"/>
        <end position="47"/>
    </location>
</feature>
<dbReference type="Pfam" id="PF10785">
    <property type="entry name" value="NADH-u_ox-rdase"/>
    <property type="match status" value="1"/>
</dbReference>
<evidence type="ECO:0000313" key="4">
    <source>
        <dbReference type="Proteomes" id="UP000030693"/>
    </source>
</evidence>
<keyword evidence="1" id="KW-0812">Transmembrane</keyword>
<reference evidence="3" key="1">
    <citation type="submission" date="2013-04" db="EMBL/GenBank/DDBJ databases">
        <title>The Genome Sequence of Fonticula alba ATCC 38817.</title>
        <authorList>
            <consortium name="The Broad Institute Genomics Platform"/>
            <person name="Russ C."/>
            <person name="Cuomo C."/>
            <person name="Burger G."/>
            <person name="Gray M.W."/>
            <person name="Holland P.W.H."/>
            <person name="King N."/>
            <person name="Lang F.B.F."/>
            <person name="Roger A.J."/>
            <person name="Ruiz-Trillo I."/>
            <person name="Brown M."/>
            <person name="Walker B."/>
            <person name="Young S."/>
            <person name="Zeng Q."/>
            <person name="Gargeya S."/>
            <person name="Fitzgerald M."/>
            <person name="Haas B."/>
            <person name="Abouelleil A."/>
            <person name="Allen A.W."/>
            <person name="Alvarado L."/>
            <person name="Arachchi H.M."/>
            <person name="Berlin A.M."/>
            <person name="Chapman S.B."/>
            <person name="Gainer-Dewar J."/>
            <person name="Goldberg J."/>
            <person name="Griggs A."/>
            <person name="Gujja S."/>
            <person name="Hansen M."/>
            <person name="Howarth C."/>
            <person name="Imamovic A."/>
            <person name="Ireland A."/>
            <person name="Larimer J."/>
            <person name="McCowan C."/>
            <person name="Murphy C."/>
            <person name="Pearson M."/>
            <person name="Poon T.W."/>
            <person name="Priest M."/>
            <person name="Roberts A."/>
            <person name="Saif S."/>
            <person name="Shea T."/>
            <person name="Sisk P."/>
            <person name="Sykes S."/>
            <person name="Wortman J."/>
            <person name="Nusbaum C."/>
            <person name="Birren B."/>
        </authorList>
    </citation>
    <scope>NUCLEOTIDE SEQUENCE [LARGE SCALE GENOMIC DNA]</scope>
    <source>
        <strain evidence="3">ATCC 38817</strain>
    </source>
</reference>
<dbReference type="PANTHER" id="PTHR34062:SF1">
    <property type="entry name" value="NADH-UBIQUINONE OXIDOREDUCTASE 21KDA SUBUNIT N-TERMINAL DOMAIN-CONTAINING PROTEIN"/>
    <property type="match status" value="1"/>
</dbReference>
<dbReference type="GeneID" id="20527317"/>
<proteinExistence type="predicted"/>
<dbReference type="AlphaFoldDB" id="A0A058Z9Q0"/>
<dbReference type="InterPro" id="IPR019721">
    <property type="entry name" value="NADH-UbQ_OxRdtase_su21_N"/>
</dbReference>
<name>A0A058Z9Q0_FONAL</name>
<feature type="domain" description="NADH-ubiquinone oxidoreductase 21kDa subunit N-terminal" evidence="2">
    <location>
        <begin position="6"/>
        <end position="87"/>
    </location>
</feature>
<organism evidence="3">
    <name type="scientific">Fonticula alba</name>
    <name type="common">Slime mold</name>
    <dbReference type="NCBI Taxonomy" id="691883"/>
    <lineage>
        <taxon>Eukaryota</taxon>
        <taxon>Rotosphaerida</taxon>
        <taxon>Fonticulaceae</taxon>
        <taxon>Fonticula</taxon>
    </lineage>
</organism>
<keyword evidence="4" id="KW-1185">Reference proteome</keyword>
<dbReference type="RefSeq" id="XP_009494778.1">
    <property type="nucleotide sequence ID" value="XM_009496503.1"/>
</dbReference>
<dbReference type="OrthoDB" id="196140at2759"/>
<dbReference type="Proteomes" id="UP000030693">
    <property type="component" value="Unassembled WGS sequence"/>
</dbReference>
<protein>
    <recommendedName>
        <fullName evidence="2">NADH-ubiquinone oxidoreductase 21kDa subunit N-terminal domain-containing protein</fullName>
    </recommendedName>
</protein>
<gene>
    <name evidence="3" type="ORF">H696_02592</name>
</gene>
<keyword evidence="1" id="KW-0472">Membrane</keyword>
<dbReference type="EMBL" id="KB932204">
    <property type="protein sequence ID" value="KCV70262.1"/>
    <property type="molecule type" value="Genomic_DNA"/>
</dbReference>
<dbReference type="InterPro" id="IPR053229">
    <property type="entry name" value="NADH-Q_oxidrdct_subunit"/>
</dbReference>
<keyword evidence="1" id="KW-1133">Transmembrane helix</keyword>
<dbReference type="PANTHER" id="PTHR34062">
    <property type="entry name" value="OXIDOREDUCTASE 21 KDA SUBUNIT, PUTATIVE (AFU_ORTHOLOGUE AFUA_4G04750)-RELATED"/>
    <property type="match status" value="1"/>
</dbReference>
<feature type="transmembrane region" description="Helical" evidence="1">
    <location>
        <begin position="59"/>
        <end position="78"/>
    </location>
</feature>